<feature type="region of interest" description="Disordered" evidence="1">
    <location>
        <begin position="416"/>
        <end position="654"/>
    </location>
</feature>
<accession>A0A8K0JQ76</accession>
<feature type="compositionally biased region" description="Polar residues" evidence="1">
    <location>
        <begin position="459"/>
        <end position="471"/>
    </location>
</feature>
<evidence type="ECO:0000256" key="1">
    <source>
        <dbReference type="SAM" id="MobiDB-lite"/>
    </source>
</evidence>
<gene>
    <name evidence="2" type="ORF">FFLO_01046</name>
</gene>
<feature type="region of interest" description="Disordered" evidence="1">
    <location>
        <begin position="1"/>
        <end position="201"/>
    </location>
</feature>
<proteinExistence type="predicted"/>
<feature type="compositionally biased region" description="Polar residues" evidence="1">
    <location>
        <begin position="1"/>
        <end position="10"/>
    </location>
</feature>
<feature type="compositionally biased region" description="Low complexity" evidence="1">
    <location>
        <begin position="72"/>
        <end position="113"/>
    </location>
</feature>
<feature type="compositionally biased region" description="Basic and acidic residues" evidence="1">
    <location>
        <begin position="176"/>
        <end position="201"/>
    </location>
</feature>
<feature type="compositionally biased region" description="Low complexity" evidence="1">
    <location>
        <begin position="601"/>
        <end position="617"/>
    </location>
</feature>
<protein>
    <submittedName>
        <fullName evidence="2">Uncharacterized protein</fullName>
    </submittedName>
</protein>
<keyword evidence="3" id="KW-1185">Reference proteome</keyword>
<dbReference type="Proteomes" id="UP000812966">
    <property type="component" value="Unassembled WGS sequence"/>
</dbReference>
<feature type="compositionally biased region" description="Polar residues" evidence="1">
    <location>
        <begin position="427"/>
        <end position="440"/>
    </location>
</feature>
<organism evidence="2 3">
    <name type="scientific">Filobasidium floriforme</name>
    <dbReference type="NCBI Taxonomy" id="5210"/>
    <lineage>
        <taxon>Eukaryota</taxon>
        <taxon>Fungi</taxon>
        <taxon>Dikarya</taxon>
        <taxon>Basidiomycota</taxon>
        <taxon>Agaricomycotina</taxon>
        <taxon>Tremellomycetes</taxon>
        <taxon>Filobasidiales</taxon>
        <taxon>Filobasidiaceae</taxon>
        <taxon>Filobasidium</taxon>
    </lineage>
</organism>
<evidence type="ECO:0000313" key="2">
    <source>
        <dbReference type="EMBL" id="KAG7570952.1"/>
    </source>
</evidence>
<dbReference type="AlphaFoldDB" id="A0A8K0JQ76"/>
<comment type="caution">
    <text evidence="2">The sequence shown here is derived from an EMBL/GenBank/DDBJ whole genome shotgun (WGS) entry which is preliminary data.</text>
</comment>
<evidence type="ECO:0000313" key="3">
    <source>
        <dbReference type="Proteomes" id="UP000812966"/>
    </source>
</evidence>
<dbReference type="EMBL" id="JABELV010000014">
    <property type="protein sequence ID" value="KAG7570952.1"/>
    <property type="molecule type" value="Genomic_DNA"/>
</dbReference>
<name>A0A8K0JQ76_9TREE</name>
<feature type="compositionally biased region" description="Basic and acidic residues" evidence="1">
    <location>
        <begin position="523"/>
        <end position="540"/>
    </location>
</feature>
<reference evidence="2" key="1">
    <citation type="submission" date="2020-04" db="EMBL/GenBank/DDBJ databases">
        <title>Analysis of mating type loci in Filobasidium floriforme.</title>
        <authorList>
            <person name="Nowrousian M."/>
        </authorList>
    </citation>
    <scope>NUCLEOTIDE SEQUENCE</scope>
    <source>
        <strain evidence="2">CBS 6242</strain>
    </source>
</reference>
<sequence>MATLSANESPAPSRRSRHSKSQSTSALSTILDIPRQRGSIPPVPALPSDIPSSVRRQPYETYRSGRDARLPTLPGLTDSSDLSDGGSSTTNSCDSPSTSKRSTHTSSVTRSRTYQNLEDPGSPTPKRSRARAMDDLKTQGDGPLATSQASPSKKRSHKDRTDGLNDLGVQRRPSRRRGDAGSPRKDVQRSRAVSKERGLKEELAESAAIIESHRTSPSTRLQTLETLQKRLASLAPSRLPLTDKTTGTGSDEKNELEVFISSGIHRSLLDLLCRHAAVLPHLPQMLPQRVEMLDEIRLLASLLQGVCLLEGFVSVENDCRAALRETRVFEILSDLLRATYNDTLAYHITPSLLDLVYSILAAPISQTDASPFIRFAQVGGTEVLQDIVVCGHWFGPAAYELAKFITLGFIESTPASRRKVSTDRSTSEGSFESMTTGRSGTSDRRLMTPVTDESDGRSSRASSVDVDNTPRTPRKRDSAVRVAPATTHSSSKTRLLPKSATSSALSGFYTPSARGEKRHFNRGTREDSNKLGRVLEEDAAHSPASLAESPTIPDFGSDLDDTMHSTIRGGMDVFGLPQSRPSERKLPRTRSTMGPEMVARPSPSKSGLGKGLPSGLSADTPRGLRTTSSELDRPGSRLKKSSTMTSLQVEAEGS</sequence>
<feature type="compositionally biased region" description="Polar residues" evidence="1">
    <location>
        <begin position="486"/>
        <end position="505"/>
    </location>
</feature>